<feature type="region of interest" description="Disordered" evidence="1">
    <location>
        <begin position="61"/>
        <end position="80"/>
    </location>
</feature>
<reference evidence="2" key="1">
    <citation type="submission" date="2021-06" db="EMBL/GenBank/DDBJ databases">
        <authorList>
            <person name="Kallberg Y."/>
            <person name="Tangrot J."/>
            <person name="Rosling A."/>
        </authorList>
    </citation>
    <scope>NUCLEOTIDE SEQUENCE</scope>
    <source>
        <strain evidence="2">IN212</strain>
    </source>
</reference>
<feature type="non-terminal residue" evidence="2">
    <location>
        <position position="95"/>
    </location>
</feature>
<dbReference type="Proteomes" id="UP000789396">
    <property type="component" value="Unassembled WGS sequence"/>
</dbReference>
<sequence length="95" mass="10673">TPNSKFFNNPEVVEISDTDDEQTTVDTTEYEYSASEIVSEKSNWDKVSVTRNNRGVQRELSTLSHESDTTNNSGSVFNTPLSKSSLICELDNTYK</sequence>
<evidence type="ECO:0000256" key="1">
    <source>
        <dbReference type="SAM" id="MobiDB-lite"/>
    </source>
</evidence>
<name>A0A9N9JU42_9GLOM</name>
<feature type="non-terminal residue" evidence="2">
    <location>
        <position position="1"/>
    </location>
</feature>
<gene>
    <name evidence="2" type="ORF">RFULGI_LOCUS17375</name>
</gene>
<accession>A0A9N9JU42</accession>
<dbReference type="OrthoDB" id="10478204at2759"/>
<keyword evidence="3" id="KW-1185">Reference proteome</keyword>
<evidence type="ECO:0000313" key="3">
    <source>
        <dbReference type="Proteomes" id="UP000789396"/>
    </source>
</evidence>
<organism evidence="2 3">
    <name type="scientific">Racocetra fulgida</name>
    <dbReference type="NCBI Taxonomy" id="60492"/>
    <lineage>
        <taxon>Eukaryota</taxon>
        <taxon>Fungi</taxon>
        <taxon>Fungi incertae sedis</taxon>
        <taxon>Mucoromycota</taxon>
        <taxon>Glomeromycotina</taxon>
        <taxon>Glomeromycetes</taxon>
        <taxon>Diversisporales</taxon>
        <taxon>Gigasporaceae</taxon>
        <taxon>Racocetra</taxon>
    </lineage>
</organism>
<evidence type="ECO:0000313" key="2">
    <source>
        <dbReference type="EMBL" id="CAG8797382.1"/>
    </source>
</evidence>
<protein>
    <submittedName>
        <fullName evidence="2">9360_t:CDS:1</fullName>
    </submittedName>
</protein>
<comment type="caution">
    <text evidence="2">The sequence shown here is derived from an EMBL/GenBank/DDBJ whole genome shotgun (WGS) entry which is preliminary data.</text>
</comment>
<proteinExistence type="predicted"/>
<dbReference type="AlphaFoldDB" id="A0A9N9JU42"/>
<dbReference type="EMBL" id="CAJVPZ010067729">
    <property type="protein sequence ID" value="CAG8797382.1"/>
    <property type="molecule type" value="Genomic_DNA"/>
</dbReference>